<evidence type="ECO:0000256" key="1">
    <source>
        <dbReference type="ARBA" id="ARBA00004167"/>
    </source>
</evidence>
<keyword evidence="7" id="KW-1015">Disulfide bond</keyword>
<dbReference type="Pfam" id="PF24973">
    <property type="entry name" value="EGF_LMN_ATRN"/>
    <property type="match status" value="1"/>
</dbReference>
<dbReference type="InterPro" id="IPR056737">
    <property type="entry name" value="Beta-prop_ATRN-MKLN-like"/>
</dbReference>
<evidence type="ECO:0000256" key="2">
    <source>
        <dbReference type="ARBA" id="ARBA00022441"/>
    </source>
</evidence>
<dbReference type="SUPFAM" id="SSF117281">
    <property type="entry name" value="Kelch motif"/>
    <property type="match status" value="1"/>
</dbReference>
<feature type="domain" description="Laminin EGF-like" evidence="12">
    <location>
        <begin position="756"/>
        <end position="788"/>
    </location>
</feature>
<feature type="domain" description="EGF-like" evidence="11">
    <location>
        <begin position="690"/>
        <end position="705"/>
    </location>
</feature>
<dbReference type="InterPro" id="IPR056863">
    <property type="entry name" value="LMN_ATRN_NET-like_EGF"/>
</dbReference>
<dbReference type="AlphaFoldDB" id="A0A9X0CF56"/>
<dbReference type="InterPro" id="IPR015915">
    <property type="entry name" value="Kelch-typ_b-propeller"/>
</dbReference>
<evidence type="ECO:0000259" key="12">
    <source>
        <dbReference type="PROSITE" id="PS01248"/>
    </source>
</evidence>
<keyword evidence="5" id="KW-0677">Repeat</keyword>
<keyword evidence="14" id="KW-1185">Reference proteome</keyword>
<evidence type="ECO:0000256" key="9">
    <source>
        <dbReference type="ARBA" id="ARBA00023292"/>
    </source>
</evidence>
<proteinExistence type="predicted"/>
<gene>
    <name evidence="13" type="primary">MEGF8_1</name>
    <name evidence="13" type="ORF">OS493_028735</name>
</gene>
<dbReference type="PROSITE" id="PS01186">
    <property type="entry name" value="EGF_2"/>
    <property type="match status" value="1"/>
</dbReference>
<keyword evidence="3 10" id="KW-0812">Transmembrane</keyword>
<dbReference type="Pfam" id="PF24981">
    <property type="entry name" value="Beta-prop_ATRN-LZTR1"/>
    <property type="match status" value="1"/>
</dbReference>
<dbReference type="SMART" id="SM00181">
    <property type="entry name" value="EGF"/>
    <property type="match status" value="4"/>
</dbReference>
<dbReference type="EMBL" id="MU827805">
    <property type="protein sequence ID" value="KAJ7326013.1"/>
    <property type="molecule type" value="Genomic_DNA"/>
</dbReference>
<dbReference type="InterPro" id="IPR002049">
    <property type="entry name" value="LE_dom"/>
</dbReference>
<evidence type="ECO:0000256" key="5">
    <source>
        <dbReference type="ARBA" id="ARBA00022737"/>
    </source>
</evidence>
<dbReference type="PANTHER" id="PTHR46093">
    <property type="entry name" value="ACYL-COA-BINDING DOMAIN-CONTAINING PROTEIN 5"/>
    <property type="match status" value="1"/>
</dbReference>
<keyword evidence="9" id="KW-0424">Laminin EGF-like domain</keyword>
<dbReference type="Gene3D" id="2.120.10.80">
    <property type="entry name" value="Kelch-type beta propeller"/>
    <property type="match status" value="2"/>
</dbReference>
<evidence type="ECO:0000313" key="14">
    <source>
        <dbReference type="Proteomes" id="UP001163046"/>
    </source>
</evidence>
<evidence type="ECO:0000313" key="13">
    <source>
        <dbReference type="EMBL" id="KAJ7326013.1"/>
    </source>
</evidence>
<evidence type="ECO:0000256" key="4">
    <source>
        <dbReference type="ARBA" id="ARBA00022729"/>
    </source>
</evidence>
<dbReference type="GO" id="GO:0016020">
    <property type="term" value="C:membrane"/>
    <property type="evidence" value="ECO:0007669"/>
    <property type="project" value="UniProtKB-SubCell"/>
</dbReference>
<comment type="caution">
    <text evidence="13">The sequence shown here is derived from an EMBL/GenBank/DDBJ whole genome shotgun (WGS) entry which is preliminary data.</text>
</comment>
<evidence type="ECO:0000256" key="3">
    <source>
        <dbReference type="ARBA" id="ARBA00022692"/>
    </source>
</evidence>
<evidence type="ECO:0000256" key="10">
    <source>
        <dbReference type="SAM" id="Phobius"/>
    </source>
</evidence>
<dbReference type="PROSITE" id="PS01248">
    <property type="entry name" value="EGF_LAM_1"/>
    <property type="match status" value="1"/>
</dbReference>
<dbReference type="OrthoDB" id="263283at2759"/>
<evidence type="ECO:0000256" key="6">
    <source>
        <dbReference type="ARBA" id="ARBA00022989"/>
    </source>
</evidence>
<sequence length="1257" mass="138946">MCTLPIPPISKLSFLLCCYHTHSSPYHRQQTLGCICSSGFTGPDCSQAITPGSGLWEVLSQVPHPNTSRLARMGHTMVHTPGVLLVYAGYSLTYGLLNDLQSYNLSSNTWSLVEVNQLKSSLPSARYLHSAVLHTDAMLIYGGLTEYSADDSLWLFNVTTLRWNKLTSNGPKVAGHTATLAGDDMVIIGGYDRILGFNERSYKYNVVTKKWTSLTTSGPSPKGLYGHTAVYYSTKDIILVFGGYRFRIHSVGASDELYSFDLTTNKWSILQALPSNEPRPKYFHTAAILDDEMVVFGGRSNTTDQLFLASTADKSLLGRKPGGLLSAAAVKASDKVYLFGGFDGQTHSTLFRLTLPVDLCHGITTKENCTAIKTCSWCEVYNVTQGGNDTISTNKSACYSVTSPLPAICHAEPIVTQVVFHNGTDCSAPADRTCGSFYSCSTCLASFPYAGSRPCKWCVRCGTGGKCIKTSQNCDQVHPCGGTRQNQQLSSDKCLANKCEATSCSACLGLNNQCIWTPQLRWIAEVRLGISFQSYAYNWNCWGNLEAADILQITVLSQTPDTCPQPCTAHKSCSACLSSTGADGGWRECVWSETLGQCFSPSYLPLICLAGRCGRVIRGSSASCMGSCLGNNRCSNCMSSYSCGWCGKQGISGEGQCFEGGLHENECLNGRHTCNTTTQVCVDLPEAFKCVCKQGYNDTGHPGICVPVCSKGCLQGRCVLPDVCVCNFGWTSANCSVKCLCNEHGQCANETHLDVCHDCHNHTVGQSCEFCEALYVGDSRNNGTCVSCYDECSHRADVCMNLTQLEYGQSLNLSFEFSEVKHWLQHGPYKIDHEKECLCRNNSNGVKCDSCVSGFFNLDACATGTQILVIRRVSVRALTTPWKIARCIKCKENFMGNPVNSQQCYRKISVMQEFVIGSETAGTGEKEKKPLPYGRAIFYAIYPRFTNVDIRLTIDVFAGAVDVYVTSENDEFTVTLNETDGHHQVNIKYLSRSPGRRKRRATEDDSNNSNDIVDEVIASNAHLNTFTTYNQSHKAHIVRNVRNRLVLTFPHIEHHLRDTRFYMVFIGRDTAGTEGLVYFRQDLSQIDLFVFFSVFFSAFFLVVSVSVFGWKIKQYHTRRRVIEVREHQLETLRSRPFATYSFLCQMKRPQPSCWRVKRDTAAVLLRDSSQVKDHHLRLRDVRERPVIAPVSHEPTADGRASIATVVFQLPGNECSDFQLLLGSALTVVTNQHSLSGGDHNPFSGRKFGTRRTVTFTS</sequence>
<keyword evidence="10" id="KW-0472">Membrane</keyword>
<dbReference type="InterPro" id="IPR000742">
    <property type="entry name" value="EGF"/>
</dbReference>
<accession>A0A9X0CF56</accession>
<name>A0A9X0CF56_9CNID</name>
<keyword evidence="6 10" id="KW-1133">Transmembrane helix</keyword>
<dbReference type="Gene3D" id="2.10.25.10">
    <property type="entry name" value="Laminin"/>
    <property type="match status" value="1"/>
</dbReference>
<organism evidence="13 14">
    <name type="scientific">Desmophyllum pertusum</name>
    <dbReference type="NCBI Taxonomy" id="174260"/>
    <lineage>
        <taxon>Eukaryota</taxon>
        <taxon>Metazoa</taxon>
        <taxon>Cnidaria</taxon>
        <taxon>Anthozoa</taxon>
        <taxon>Hexacorallia</taxon>
        <taxon>Scleractinia</taxon>
        <taxon>Caryophylliina</taxon>
        <taxon>Caryophylliidae</taxon>
        <taxon>Desmophyllum</taxon>
    </lineage>
</organism>
<evidence type="ECO:0000256" key="8">
    <source>
        <dbReference type="ARBA" id="ARBA00023180"/>
    </source>
</evidence>
<comment type="subcellular location">
    <subcellularLocation>
        <location evidence="1">Membrane</location>
        <topology evidence="1">Single-pass membrane protein</topology>
    </subcellularLocation>
</comment>
<dbReference type="Proteomes" id="UP001163046">
    <property type="component" value="Unassembled WGS sequence"/>
</dbReference>
<dbReference type="PANTHER" id="PTHR46093:SF16">
    <property type="entry name" value="MULTIPLE EGF-LIKE-DOMAINS 8"/>
    <property type="match status" value="1"/>
</dbReference>
<evidence type="ECO:0000256" key="7">
    <source>
        <dbReference type="ARBA" id="ARBA00023157"/>
    </source>
</evidence>
<feature type="transmembrane region" description="Helical" evidence="10">
    <location>
        <begin position="1088"/>
        <end position="1110"/>
    </location>
</feature>
<keyword evidence="4" id="KW-0732">Signal</keyword>
<reference evidence="13" key="1">
    <citation type="submission" date="2023-01" db="EMBL/GenBank/DDBJ databases">
        <title>Genome assembly of the deep-sea coral Lophelia pertusa.</title>
        <authorList>
            <person name="Herrera S."/>
            <person name="Cordes E."/>
        </authorList>
    </citation>
    <scope>NUCLEOTIDE SEQUENCE</scope>
    <source>
        <strain evidence="13">USNM1676648</strain>
        <tissue evidence="13">Polyp</tissue>
    </source>
</reference>
<evidence type="ECO:0000259" key="11">
    <source>
        <dbReference type="PROSITE" id="PS01186"/>
    </source>
</evidence>
<protein>
    <submittedName>
        <fullName evidence="13">Multiple epidermal growth factor-like domains protein 8</fullName>
    </submittedName>
</protein>
<keyword evidence="2" id="KW-0880">Kelch repeat</keyword>
<keyword evidence="8" id="KW-0325">Glycoprotein</keyword>